<name>A0A9X3EYV8_9BACT</name>
<proteinExistence type="predicted"/>
<evidence type="ECO:0000313" key="2">
    <source>
        <dbReference type="Proteomes" id="UP001150924"/>
    </source>
</evidence>
<gene>
    <name evidence="1" type="ORF">OV079_42095</name>
</gene>
<organism evidence="1 2">
    <name type="scientific">Nannocystis pusilla</name>
    <dbReference type="NCBI Taxonomy" id="889268"/>
    <lineage>
        <taxon>Bacteria</taxon>
        <taxon>Pseudomonadati</taxon>
        <taxon>Myxococcota</taxon>
        <taxon>Polyangia</taxon>
        <taxon>Nannocystales</taxon>
        <taxon>Nannocystaceae</taxon>
        <taxon>Nannocystis</taxon>
    </lineage>
</organism>
<sequence>MASVGDRFKTGETCAASGVYGFDGYTNGASVPPPTQEERVISLQRGDAFPPIRSCNRGAYWRLHRLH</sequence>
<dbReference type="Pfam" id="PF14168">
    <property type="entry name" value="YjzC"/>
    <property type="match status" value="1"/>
</dbReference>
<evidence type="ECO:0000313" key="1">
    <source>
        <dbReference type="EMBL" id="MCY1012030.1"/>
    </source>
</evidence>
<accession>A0A9X3EYV8</accession>
<reference evidence="1" key="1">
    <citation type="submission" date="2022-11" db="EMBL/GenBank/DDBJ databases">
        <title>Minimal conservation of predation-associated metabolite biosynthetic gene clusters underscores biosynthetic potential of Myxococcota including descriptions for ten novel species: Archangium lansinium sp. nov., Myxococcus landrumus sp. nov., Nannocystis bai.</title>
        <authorList>
            <person name="Ahearne A."/>
            <person name="Stevens C."/>
            <person name="Phillips K."/>
        </authorList>
    </citation>
    <scope>NUCLEOTIDE SEQUENCE</scope>
    <source>
        <strain evidence="1">Na p29</strain>
    </source>
</reference>
<dbReference type="EMBL" id="JAPNKE010000002">
    <property type="protein sequence ID" value="MCY1012030.1"/>
    <property type="molecule type" value="Genomic_DNA"/>
</dbReference>
<dbReference type="Proteomes" id="UP001150924">
    <property type="component" value="Unassembled WGS sequence"/>
</dbReference>
<protein>
    <submittedName>
        <fullName evidence="1">YjzC family protein</fullName>
    </submittedName>
</protein>
<dbReference type="InterPro" id="IPR025549">
    <property type="entry name" value="YjzC"/>
</dbReference>
<keyword evidence="2" id="KW-1185">Reference proteome</keyword>
<comment type="caution">
    <text evidence="1">The sequence shown here is derived from an EMBL/GenBank/DDBJ whole genome shotgun (WGS) entry which is preliminary data.</text>
</comment>
<dbReference type="RefSeq" id="WP_267775365.1">
    <property type="nucleotide sequence ID" value="NZ_JAPNKE010000002.1"/>
</dbReference>
<dbReference type="AlphaFoldDB" id="A0A9X3EYV8"/>